<dbReference type="EMBL" id="CAUYUJ010020593">
    <property type="protein sequence ID" value="CAK0899382.1"/>
    <property type="molecule type" value="Genomic_DNA"/>
</dbReference>
<sequence>ASKYMIKCMAMGPPWVIYDEWTESLRGLYVVSGLRETFSTSWREHVEWSEKPDEERSAEGGSAAEEGAGKCAGNDGNPSGGGTGAGTGAGKRGRKGKGEGNPGGGGGGAGGTLAEGQPAPETPIEPSSTVDKKKKTPLQLRIVEARTVIAAYSTLSAQTNTLLAAIDRNPNWSGLNPDVLKASAAAMRDKHTNLESKVSEDPLVAQAMFENLATLQKRVPEKDMWSLMQKVLDVKPFLGELESEVQQVMDMSRVKRERDAKAQADAAAAAGGGGDEAGKPPKRKKGK</sequence>
<feature type="region of interest" description="Disordered" evidence="1">
    <location>
        <begin position="253"/>
        <end position="287"/>
    </location>
</feature>
<feature type="non-terminal residue" evidence="2">
    <location>
        <position position="1"/>
    </location>
</feature>
<evidence type="ECO:0000256" key="1">
    <source>
        <dbReference type="SAM" id="MobiDB-lite"/>
    </source>
</evidence>
<keyword evidence="3" id="KW-1185">Reference proteome</keyword>
<feature type="compositionally biased region" description="Gly residues" evidence="1">
    <location>
        <begin position="99"/>
        <end position="113"/>
    </location>
</feature>
<proteinExistence type="predicted"/>
<gene>
    <name evidence="2" type="ORF">PCOR1329_LOCUS76900</name>
</gene>
<accession>A0ABN9XLN9</accession>
<evidence type="ECO:0000313" key="3">
    <source>
        <dbReference type="Proteomes" id="UP001189429"/>
    </source>
</evidence>
<feature type="region of interest" description="Disordered" evidence="1">
    <location>
        <begin position="43"/>
        <end position="135"/>
    </location>
</feature>
<evidence type="ECO:0000313" key="2">
    <source>
        <dbReference type="EMBL" id="CAK0899382.1"/>
    </source>
</evidence>
<feature type="compositionally biased region" description="Low complexity" evidence="1">
    <location>
        <begin position="59"/>
        <end position="77"/>
    </location>
</feature>
<name>A0ABN9XLN9_9DINO</name>
<organism evidence="2 3">
    <name type="scientific">Prorocentrum cordatum</name>
    <dbReference type="NCBI Taxonomy" id="2364126"/>
    <lineage>
        <taxon>Eukaryota</taxon>
        <taxon>Sar</taxon>
        <taxon>Alveolata</taxon>
        <taxon>Dinophyceae</taxon>
        <taxon>Prorocentrales</taxon>
        <taxon>Prorocentraceae</taxon>
        <taxon>Prorocentrum</taxon>
    </lineage>
</organism>
<reference evidence="2" key="1">
    <citation type="submission" date="2023-10" db="EMBL/GenBank/DDBJ databases">
        <authorList>
            <person name="Chen Y."/>
            <person name="Shah S."/>
            <person name="Dougan E. K."/>
            <person name="Thang M."/>
            <person name="Chan C."/>
        </authorList>
    </citation>
    <scope>NUCLEOTIDE SEQUENCE [LARGE SCALE GENOMIC DNA]</scope>
</reference>
<feature type="compositionally biased region" description="Basic and acidic residues" evidence="1">
    <location>
        <begin position="43"/>
        <end position="58"/>
    </location>
</feature>
<protein>
    <submittedName>
        <fullName evidence="2">Uncharacterized protein</fullName>
    </submittedName>
</protein>
<feature type="compositionally biased region" description="Basic and acidic residues" evidence="1">
    <location>
        <begin position="253"/>
        <end position="262"/>
    </location>
</feature>
<feature type="compositionally biased region" description="Gly residues" evidence="1">
    <location>
        <begin position="78"/>
        <end position="90"/>
    </location>
</feature>
<feature type="non-terminal residue" evidence="2">
    <location>
        <position position="287"/>
    </location>
</feature>
<comment type="caution">
    <text evidence="2">The sequence shown here is derived from an EMBL/GenBank/DDBJ whole genome shotgun (WGS) entry which is preliminary data.</text>
</comment>
<dbReference type="Proteomes" id="UP001189429">
    <property type="component" value="Unassembled WGS sequence"/>
</dbReference>